<gene>
    <name evidence="2" type="ORF">HPB48_026371</name>
</gene>
<sequence length="271" mass="29095">MEMRIDNPVPNFLRISCQRATFDYRGVRRVDSADTAAWKGISRPSLPIGGVTGALIQGSEGCKRNCSQCGRTHATVDCTARRSYSTMTAEGSAADFPLLQERRETGDPNQRRPNERPTEASEDGVALATLETTDDTRWEDNMQPCNTHVAHSSSDKNEDKNETPGQAASTTDDKHVAGEDGNRASPGAGGSRHGDRDGGGGSRRDGVEDGRHVGGSAERRQASGRAARGQGKLSLRRDDREITWCAAALTFAGASRVHDEVKTDATRQAGV</sequence>
<name>A0A9J6HAK6_HAELO</name>
<organism evidence="2 3">
    <name type="scientific">Haemaphysalis longicornis</name>
    <name type="common">Bush tick</name>
    <dbReference type="NCBI Taxonomy" id="44386"/>
    <lineage>
        <taxon>Eukaryota</taxon>
        <taxon>Metazoa</taxon>
        <taxon>Ecdysozoa</taxon>
        <taxon>Arthropoda</taxon>
        <taxon>Chelicerata</taxon>
        <taxon>Arachnida</taxon>
        <taxon>Acari</taxon>
        <taxon>Parasitiformes</taxon>
        <taxon>Ixodida</taxon>
        <taxon>Ixodoidea</taxon>
        <taxon>Ixodidae</taxon>
        <taxon>Haemaphysalinae</taxon>
        <taxon>Haemaphysalis</taxon>
    </lineage>
</organism>
<dbReference type="AlphaFoldDB" id="A0A9J6HAK6"/>
<feature type="compositionally biased region" description="Basic and acidic residues" evidence="1">
    <location>
        <begin position="192"/>
        <end position="221"/>
    </location>
</feature>
<comment type="caution">
    <text evidence="2">The sequence shown here is derived from an EMBL/GenBank/DDBJ whole genome shotgun (WGS) entry which is preliminary data.</text>
</comment>
<evidence type="ECO:0000256" key="1">
    <source>
        <dbReference type="SAM" id="MobiDB-lite"/>
    </source>
</evidence>
<feature type="compositionally biased region" description="Basic and acidic residues" evidence="1">
    <location>
        <begin position="171"/>
        <end position="182"/>
    </location>
</feature>
<feature type="compositionally biased region" description="Polar residues" evidence="1">
    <location>
        <begin position="143"/>
        <end position="152"/>
    </location>
</feature>
<feature type="compositionally biased region" description="Basic and acidic residues" evidence="1">
    <location>
        <begin position="100"/>
        <end position="119"/>
    </location>
</feature>
<protein>
    <submittedName>
        <fullName evidence="2">Uncharacterized protein</fullName>
    </submittedName>
</protein>
<accession>A0A9J6HAK6</accession>
<dbReference type="Proteomes" id="UP000821853">
    <property type="component" value="Unassembled WGS sequence"/>
</dbReference>
<dbReference type="EMBL" id="JABSTR010002220">
    <property type="protein sequence ID" value="KAH9384364.1"/>
    <property type="molecule type" value="Genomic_DNA"/>
</dbReference>
<dbReference type="OMA" id="REITWCA"/>
<proteinExistence type="predicted"/>
<feature type="compositionally biased region" description="Basic and acidic residues" evidence="1">
    <location>
        <begin position="153"/>
        <end position="162"/>
    </location>
</feature>
<evidence type="ECO:0000313" key="3">
    <source>
        <dbReference type="Proteomes" id="UP000821853"/>
    </source>
</evidence>
<evidence type="ECO:0000313" key="2">
    <source>
        <dbReference type="EMBL" id="KAH9384364.1"/>
    </source>
</evidence>
<dbReference type="VEuPathDB" id="VectorBase:HLOH_053326"/>
<keyword evidence="3" id="KW-1185">Reference proteome</keyword>
<feature type="region of interest" description="Disordered" evidence="1">
    <location>
        <begin position="89"/>
        <end position="239"/>
    </location>
</feature>
<reference evidence="2 3" key="1">
    <citation type="journal article" date="2020" name="Cell">
        <title>Large-Scale Comparative Analyses of Tick Genomes Elucidate Their Genetic Diversity and Vector Capacities.</title>
        <authorList>
            <consortium name="Tick Genome and Microbiome Consortium (TIGMIC)"/>
            <person name="Jia N."/>
            <person name="Wang J."/>
            <person name="Shi W."/>
            <person name="Du L."/>
            <person name="Sun Y."/>
            <person name="Zhan W."/>
            <person name="Jiang J.F."/>
            <person name="Wang Q."/>
            <person name="Zhang B."/>
            <person name="Ji P."/>
            <person name="Bell-Sakyi L."/>
            <person name="Cui X.M."/>
            <person name="Yuan T.T."/>
            <person name="Jiang B.G."/>
            <person name="Yang W.F."/>
            <person name="Lam T.T."/>
            <person name="Chang Q.C."/>
            <person name="Ding S.J."/>
            <person name="Wang X.J."/>
            <person name="Zhu J.G."/>
            <person name="Ruan X.D."/>
            <person name="Zhao L."/>
            <person name="Wei J.T."/>
            <person name="Ye R.Z."/>
            <person name="Que T.C."/>
            <person name="Du C.H."/>
            <person name="Zhou Y.H."/>
            <person name="Cheng J.X."/>
            <person name="Dai P.F."/>
            <person name="Guo W.B."/>
            <person name="Han X.H."/>
            <person name="Huang E.J."/>
            <person name="Li L.F."/>
            <person name="Wei W."/>
            <person name="Gao Y.C."/>
            <person name="Liu J.Z."/>
            <person name="Shao H.Z."/>
            <person name="Wang X."/>
            <person name="Wang C.C."/>
            <person name="Yang T.C."/>
            <person name="Huo Q.B."/>
            <person name="Li W."/>
            <person name="Chen H.Y."/>
            <person name="Chen S.E."/>
            <person name="Zhou L.G."/>
            <person name="Ni X.B."/>
            <person name="Tian J.H."/>
            <person name="Sheng Y."/>
            <person name="Liu T."/>
            <person name="Pan Y.S."/>
            <person name="Xia L.Y."/>
            <person name="Li J."/>
            <person name="Zhao F."/>
            <person name="Cao W.C."/>
        </authorList>
    </citation>
    <scope>NUCLEOTIDE SEQUENCE [LARGE SCALE GENOMIC DNA]</scope>
    <source>
        <strain evidence="2">HaeL-2018</strain>
    </source>
</reference>